<proteinExistence type="predicted"/>
<keyword evidence="1" id="KW-0812">Transmembrane</keyword>
<evidence type="ECO:0000256" key="1">
    <source>
        <dbReference type="SAM" id="Phobius"/>
    </source>
</evidence>
<feature type="transmembrane region" description="Helical" evidence="1">
    <location>
        <begin position="66"/>
        <end position="86"/>
    </location>
</feature>
<dbReference type="RefSeq" id="XP_067490443.1">
    <property type="nucleotide sequence ID" value="XM_067632145.1"/>
</dbReference>
<organism evidence="2 3">
    <name type="scientific">Arthrobotrys flagrans</name>
    <name type="common">Nematode-trapping fungus</name>
    <name type="synonym">Trichothecium flagrans</name>
    <dbReference type="NCBI Taxonomy" id="97331"/>
    <lineage>
        <taxon>Eukaryota</taxon>
        <taxon>Fungi</taxon>
        <taxon>Dikarya</taxon>
        <taxon>Ascomycota</taxon>
        <taxon>Pezizomycotina</taxon>
        <taxon>Orbiliomycetes</taxon>
        <taxon>Orbiliales</taxon>
        <taxon>Orbiliaceae</taxon>
        <taxon>Arthrobotrys</taxon>
    </lineage>
</organism>
<dbReference type="OrthoDB" id="5342174at2759"/>
<evidence type="ECO:0000313" key="3">
    <source>
        <dbReference type="Proteomes" id="UP000283090"/>
    </source>
</evidence>
<dbReference type="EMBL" id="SAEB01000006">
    <property type="protein sequence ID" value="RVD84899.1"/>
    <property type="molecule type" value="Genomic_DNA"/>
</dbReference>
<dbReference type="Proteomes" id="UP000283090">
    <property type="component" value="Unassembled WGS sequence"/>
</dbReference>
<gene>
    <name evidence="2" type="ORF">DFL_003236</name>
</gene>
<dbReference type="AlphaFoldDB" id="A0A437A169"/>
<accession>A0A437A169</accession>
<keyword evidence="3" id="KW-1185">Reference proteome</keyword>
<evidence type="ECO:0000313" key="2">
    <source>
        <dbReference type="EMBL" id="RVD84899.1"/>
    </source>
</evidence>
<comment type="caution">
    <text evidence="2">The sequence shown here is derived from an EMBL/GenBank/DDBJ whole genome shotgun (WGS) entry which is preliminary data.</text>
</comment>
<sequence>MIKDIAETNVNTNSMAGLINNFGQQCCKFVTERDAVKSQRQLNEIEKARILGIDSLPPPAQRYIRVCQLGVMLSVGGTFGALIAFWSGATTVRTSLQSAKTASLQLIVTGSSNSSA</sequence>
<reference evidence="2 3" key="1">
    <citation type="submission" date="2019-01" db="EMBL/GenBank/DDBJ databases">
        <title>Intercellular communication is required for trap formation in the nematode-trapping fungus Duddingtonia flagrans.</title>
        <authorList>
            <person name="Youssar L."/>
            <person name="Wernet V."/>
            <person name="Hensel N."/>
            <person name="Hildebrandt H.-G."/>
            <person name="Fischer R."/>
        </authorList>
    </citation>
    <scope>NUCLEOTIDE SEQUENCE [LARGE SCALE GENOMIC DNA]</scope>
    <source>
        <strain evidence="2 3">CBS H-5679</strain>
    </source>
</reference>
<name>A0A437A169_ARTFL</name>
<protein>
    <submittedName>
        <fullName evidence="2">Uncharacterized protein</fullName>
    </submittedName>
</protein>
<keyword evidence="1" id="KW-0472">Membrane</keyword>
<dbReference type="VEuPathDB" id="FungiDB:DFL_003236"/>
<keyword evidence="1" id="KW-1133">Transmembrane helix</keyword>
<dbReference type="GeneID" id="93585547"/>